<name>A0A3G2UZE3_SPHYA</name>
<dbReference type="InterPro" id="IPR050300">
    <property type="entry name" value="GDXG_lipolytic_enzyme"/>
</dbReference>
<accession>A0A3G2UZE3</accession>
<gene>
    <name evidence="4" type="ORF">EBF16_26215</name>
</gene>
<organism evidence="4 5">
    <name type="scientific">Sphingobium yanoikuyae</name>
    <name type="common">Sphingomonas yanoikuyae</name>
    <dbReference type="NCBI Taxonomy" id="13690"/>
    <lineage>
        <taxon>Bacteria</taxon>
        <taxon>Pseudomonadati</taxon>
        <taxon>Pseudomonadota</taxon>
        <taxon>Alphaproteobacteria</taxon>
        <taxon>Sphingomonadales</taxon>
        <taxon>Sphingomonadaceae</taxon>
        <taxon>Sphingobium</taxon>
    </lineage>
</organism>
<evidence type="ECO:0000259" key="3">
    <source>
        <dbReference type="Pfam" id="PF07859"/>
    </source>
</evidence>
<dbReference type="PANTHER" id="PTHR48081:SF30">
    <property type="entry name" value="ACETYL-HYDROLASE LIPR-RELATED"/>
    <property type="match status" value="1"/>
</dbReference>
<keyword evidence="2 4" id="KW-0378">Hydrolase</keyword>
<dbReference type="EMBL" id="CP033230">
    <property type="protein sequence ID" value="AYO80054.1"/>
    <property type="molecule type" value="Genomic_DNA"/>
</dbReference>
<dbReference type="Proteomes" id="UP000280708">
    <property type="component" value="Chromosome"/>
</dbReference>
<dbReference type="GO" id="GO:0004806">
    <property type="term" value="F:triacylglycerol lipase activity"/>
    <property type="evidence" value="ECO:0007669"/>
    <property type="project" value="TreeGrafter"/>
</dbReference>
<evidence type="ECO:0000256" key="2">
    <source>
        <dbReference type="ARBA" id="ARBA00022801"/>
    </source>
</evidence>
<evidence type="ECO:0000256" key="1">
    <source>
        <dbReference type="ARBA" id="ARBA00010515"/>
    </source>
</evidence>
<proteinExistence type="inferred from homology"/>
<dbReference type="SMR" id="A0A3G2UZE3"/>
<dbReference type="PANTHER" id="PTHR48081">
    <property type="entry name" value="AB HYDROLASE SUPERFAMILY PROTEIN C4A8.06C"/>
    <property type="match status" value="1"/>
</dbReference>
<dbReference type="InterPro" id="IPR029058">
    <property type="entry name" value="AB_hydrolase_fold"/>
</dbReference>
<dbReference type="Pfam" id="PF07859">
    <property type="entry name" value="Abhydrolase_3"/>
    <property type="match status" value="1"/>
</dbReference>
<protein>
    <submittedName>
        <fullName evidence="4">Alpha/beta hydrolase</fullName>
    </submittedName>
</protein>
<dbReference type="RefSeq" id="WP_063141121.1">
    <property type="nucleotide sequence ID" value="NZ_CP033230.1"/>
</dbReference>
<evidence type="ECO:0000313" key="5">
    <source>
        <dbReference type="Proteomes" id="UP000280708"/>
    </source>
</evidence>
<dbReference type="SUPFAM" id="SSF53474">
    <property type="entry name" value="alpha/beta-Hydrolases"/>
    <property type="match status" value="1"/>
</dbReference>
<sequence>MNDSKPGVAVPQRTIPFPSSISDAARAALERLVGVDGIALNAGFVMPSPDDHEAWRLLKMQVDDQYAAAVKALGGQGVSAIETLDGNGATIHLATPQALAQEGRAYIDFHGGALVFGGGEACRAGAQLQADQHGVKCYGVDYRTPPEHPFPAALDDAVSAYRYVLERHRPEDIVIGGRSAGGNLAAAMLLRAREEGLPFPAGLILLSPQVDLTESGDSFEINRLVDLVLPVRLTSSNLLYAASANLSQPHLSPLFGDLSGFPPTFLQSGSRDLFLSNTVRMHRALRRAGVAAELHVFEAMPHGGFGGTAPEDLELQEEINRFVRLRWTGK</sequence>
<reference evidence="4 5" key="1">
    <citation type="submission" date="2018-10" db="EMBL/GenBank/DDBJ databases">
        <title>Characterization and genome analysis of a novel bacterium Sphingobium yanoikuyae SJTF8 capable of degrading PAHs.</title>
        <authorList>
            <person name="Yin C."/>
            <person name="Xiong W."/>
            <person name="Liang R."/>
        </authorList>
    </citation>
    <scope>NUCLEOTIDE SEQUENCE [LARGE SCALE GENOMIC DNA]</scope>
    <source>
        <strain evidence="4 5">SJTF8</strain>
    </source>
</reference>
<feature type="domain" description="Alpha/beta hydrolase fold-3" evidence="3">
    <location>
        <begin position="107"/>
        <end position="303"/>
    </location>
</feature>
<evidence type="ECO:0000313" key="4">
    <source>
        <dbReference type="EMBL" id="AYO80054.1"/>
    </source>
</evidence>
<comment type="similarity">
    <text evidence="1">Belongs to the 'GDXG' lipolytic enzyme family.</text>
</comment>
<dbReference type="InterPro" id="IPR013094">
    <property type="entry name" value="AB_hydrolase_3"/>
</dbReference>
<dbReference type="AlphaFoldDB" id="A0A3G2UZE3"/>
<dbReference type="Gene3D" id="3.40.50.1820">
    <property type="entry name" value="alpha/beta hydrolase"/>
    <property type="match status" value="1"/>
</dbReference>